<feature type="binding site" evidence="8">
    <location>
        <begin position="24"/>
        <end position="29"/>
    </location>
    <ligand>
        <name>ATP</name>
        <dbReference type="ChEBI" id="CHEBI:30616"/>
    </ligand>
</feature>
<evidence type="ECO:0000256" key="5">
    <source>
        <dbReference type="ARBA" id="ARBA00022741"/>
    </source>
</evidence>
<organism evidence="11">
    <name type="scientific">Candidatus Kentrum eta</name>
    <dbReference type="NCBI Taxonomy" id="2126337"/>
    <lineage>
        <taxon>Bacteria</taxon>
        <taxon>Pseudomonadati</taxon>
        <taxon>Pseudomonadota</taxon>
        <taxon>Gammaproteobacteria</taxon>
        <taxon>Candidatus Kentrum</taxon>
    </lineage>
</organism>
<dbReference type="AlphaFoldDB" id="A0A450UD53"/>
<comment type="function">
    <text evidence="8">Ligates lysine onto the cytidine present at position 34 of the AUA codon-specific tRNA(Ile) that contains the anticodon CAU, in an ATP-dependent manner. Cytidine is converted to lysidine, thus changing the amino acid specificity of the tRNA from methionine to isoleucine.</text>
</comment>
<dbReference type="NCBIfam" id="TIGR02432">
    <property type="entry name" value="lysidine_TilS_N"/>
    <property type="match status" value="1"/>
</dbReference>
<dbReference type="EC" id="6.3.4.19" evidence="8"/>
<comment type="subcellular location">
    <subcellularLocation>
        <location evidence="1 8">Cytoplasm</location>
    </subcellularLocation>
</comment>
<reference evidence="11" key="1">
    <citation type="submission" date="2019-02" db="EMBL/GenBank/DDBJ databases">
        <authorList>
            <person name="Gruber-Vodicka R. H."/>
            <person name="Seah K. B. B."/>
        </authorList>
    </citation>
    <scope>NUCLEOTIDE SEQUENCE</scope>
    <source>
        <strain evidence="12">BECK_SA2B12</strain>
        <strain evidence="10">BECK_SA2B15</strain>
        <strain evidence="11">BECK_SA2B20</strain>
    </source>
</reference>
<dbReference type="CDD" id="cd01992">
    <property type="entry name" value="TilS_N"/>
    <property type="match status" value="1"/>
</dbReference>
<evidence type="ECO:0000313" key="10">
    <source>
        <dbReference type="EMBL" id="VFJ88226.1"/>
    </source>
</evidence>
<evidence type="ECO:0000259" key="9">
    <source>
        <dbReference type="SMART" id="SM00977"/>
    </source>
</evidence>
<comment type="domain">
    <text evidence="8">The N-terminal region contains the highly conserved SGGXDS motif, predicted to be a P-loop motif involved in ATP binding.</text>
</comment>
<name>A0A450UD53_9GAMM</name>
<dbReference type="PANTHER" id="PTHR43033">
    <property type="entry name" value="TRNA(ILE)-LYSIDINE SYNTHASE-RELATED"/>
    <property type="match status" value="1"/>
</dbReference>
<gene>
    <name evidence="8" type="primary">tilS</name>
    <name evidence="10" type="ORF">BECKH772A_GA0070896_1000740</name>
    <name evidence="11" type="ORF">BECKH772B_GA0070898_1000840</name>
    <name evidence="12" type="ORF">BECKH772C_GA0070978_1000740</name>
</gene>
<dbReference type="Pfam" id="PF09179">
    <property type="entry name" value="TilS"/>
    <property type="match status" value="1"/>
</dbReference>
<evidence type="ECO:0000256" key="7">
    <source>
        <dbReference type="ARBA" id="ARBA00048539"/>
    </source>
</evidence>
<dbReference type="EMBL" id="CAADFJ010000007">
    <property type="protein sequence ID" value="VFJ96598.1"/>
    <property type="molecule type" value="Genomic_DNA"/>
</dbReference>
<dbReference type="EMBL" id="CAADFG010000007">
    <property type="protein sequence ID" value="VFJ88226.1"/>
    <property type="molecule type" value="Genomic_DNA"/>
</dbReference>
<dbReference type="InterPro" id="IPR015262">
    <property type="entry name" value="tRNA_Ile_lys_synt_subst-bd"/>
</dbReference>
<dbReference type="GO" id="GO:0032267">
    <property type="term" value="F:tRNA(Ile)-lysidine synthase activity"/>
    <property type="evidence" value="ECO:0007669"/>
    <property type="project" value="UniProtKB-EC"/>
</dbReference>
<dbReference type="SUPFAM" id="SSF56037">
    <property type="entry name" value="PheT/TilS domain"/>
    <property type="match status" value="1"/>
</dbReference>
<evidence type="ECO:0000313" key="11">
    <source>
        <dbReference type="EMBL" id="VFJ90241.1"/>
    </source>
</evidence>
<dbReference type="PANTHER" id="PTHR43033:SF1">
    <property type="entry name" value="TRNA(ILE)-LYSIDINE SYNTHASE-RELATED"/>
    <property type="match status" value="1"/>
</dbReference>
<comment type="catalytic activity">
    <reaction evidence="7 8">
        <text>cytidine(34) in tRNA(Ile2) + L-lysine + ATP = lysidine(34) in tRNA(Ile2) + AMP + diphosphate + H(+)</text>
        <dbReference type="Rhea" id="RHEA:43744"/>
        <dbReference type="Rhea" id="RHEA-COMP:10625"/>
        <dbReference type="Rhea" id="RHEA-COMP:10670"/>
        <dbReference type="ChEBI" id="CHEBI:15378"/>
        <dbReference type="ChEBI" id="CHEBI:30616"/>
        <dbReference type="ChEBI" id="CHEBI:32551"/>
        <dbReference type="ChEBI" id="CHEBI:33019"/>
        <dbReference type="ChEBI" id="CHEBI:82748"/>
        <dbReference type="ChEBI" id="CHEBI:83665"/>
        <dbReference type="ChEBI" id="CHEBI:456215"/>
        <dbReference type="EC" id="6.3.4.19"/>
    </reaction>
</comment>
<keyword evidence="5 8" id="KW-0547">Nucleotide-binding</keyword>
<evidence type="ECO:0000256" key="4">
    <source>
        <dbReference type="ARBA" id="ARBA00022694"/>
    </source>
</evidence>
<dbReference type="Gene3D" id="1.20.59.20">
    <property type="match status" value="1"/>
</dbReference>
<dbReference type="InterPro" id="IPR011063">
    <property type="entry name" value="TilS/TtcA_N"/>
</dbReference>
<dbReference type="InterPro" id="IPR012795">
    <property type="entry name" value="tRNA_Ile_lys_synt_N"/>
</dbReference>
<dbReference type="HAMAP" id="MF_01161">
    <property type="entry name" value="tRNA_Ile_lys_synt"/>
    <property type="match status" value="1"/>
</dbReference>
<dbReference type="SUPFAM" id="SSF52402">
    <property type="entry name" value="Adenine nucleotide alpha hydrolases-like"/>
    <property type="match status" value="1"/>
</dbReference>
<dbReference type="Gene3D" id="3.40.50.620">
    <property type="entry name" value="HUPs"/>
    <property type="match status" value="1"/>
</dbReference>
<evidence type="ECO:0000256" key="3">
    <source>
        <dbReference type="ARBA" id="ARBA00022598"/>
    </source>
</evidence>
<dbReference type="Pfam" id="PF11734">
    <property type="entry name" value="TilS_C"/>
    <property type="match status" value="1"/>
</dbReference>
<dbReference type="EMBL" id="CAADFI010000008">
    <property type="protein sequence ID" value="VFJ90241.1"/>
    <property type="molecule type" value="Genomic_DNA"/>
</dbReference>
<dbReference type="SUPFAM" id="SSF82829">
    <property type="entry name" value="MesJ substrate recognition domain-like"/>
    <property type="match status" value="1"/>
</dbReference>
<evidence type="ECO:0000256" key="6">
    <source>
        <dbReference type="ARBA" id="ARBA00022840"/>
    </source>
</evidence>
<feature type="domain" description="Lysidine-tRNA(Ile) synthetase C-terminal" evidence="9">
    <location>
        <begin position="389"/>
        <end position="462"/>
    </location>
</feature>
<keyword evidence="3 8" id="KW-0436">Ligase</keyword>
<dbReference type="GO" id="GO:0005737">
    <property type="term" value="C:cytoplasm"/>
    <property type="evidence" value="ECO:0007669"/>
    <property type="project" value="UniProtKB-SubCell"/>
</dbReference>
<comment type="similarity">
    <text evidence="8">Belongs to the tRNA(Ile)-lysidine synthase family.</text>
</comment>
<accession>A0A450UD53</accession>
<dbReference type="InterPro" id="IPR012796">
    <property type="entry name" value="Lysidine-tRNA-synth_C"/>
</dbReference>
<keyword evidence="4 8" id="KW-0819">tRNA processing</keyword>
<evidence type="ECO:0000256" key="8">
    <source>
        <dbReference type="HAMAP-Rule" id="MF_01161"/>
    </source>
</evidence>
<protein>
    <recommendedName>
        <fullName evidence="8">tRNA(Ile)-lysidine synthase</fullName>
        <ecNumber evidence="8">6.3.4.19</ecNumber>
    </recommendedName>
    <alternativeName>
        <fullName evidence="8">tRNA(Ile)-2-lysyl-cytidine synthase</fullName>
    </alternativeName>
    <alternativeName>
        <fullName evidence="8">tRNA(Ile)-lysidine synthetase</fullName>
    </alternativeName>
</protein>
<evidence type="ECO:0000313" key="12">
    <source>
        <dbReference type="EMBL" id="VFJ96598.1"/>
    </source>
</evidence>
<keyword evidence="6 8" id="KW-0067">ATP-binding</keyword>
<dbReference type="GO" id="GO:0005524">
    <property type="term" value="F:ATP binding"/>
    <property type="evidence" value="ECO:0007669"/>
    <property type="project" value="UniProtKB-UniRule"/>
</dbReference>
<dbReference type="SMART" id="SM00977">
    <property type="entry name" value="TilS_C"/>
    <property type="match status" value="1"/>
</dbReference>
<dbReference type="InterPro" id="IPR012094">
    <property type="entry name" value="tRNA_Ile_lys_synt"/>
</dbReference>
<dbReference type="Pfam" id="PF01171">
    <property type="entry name" value="ATP_bind_3"/>
    <property type="match status" value="1"/>
</dbReference>
<dbReference type="GO" id="GO:0006400">
    <property type="term" value="P:tRNA modification"/>
    <property type="evidence" value="ECO:0007669"/>
    <property type="project" value="UniProtKB-UniRule"/>
</dbReference>
<evidence type="ECO:0000256" key="1">
    <source>
        <dbReference type="ARBA" id="ARBA00004496"/>
    </source>
</evidence>
<proteinExistence type="inferred from homology"/>
<sequence>MLHTTILSRLREMPETRRYWVAYSGGMDSHGLLDAMARLGGDLEGAGISAIHVNHRLQPEADRWARHASAVCDNLGIACRVLMADARAAPGESPEAAARRARYGVIKEIVGADEILLTAHHLDDQAETLFLQMVRGAGPRGLAGMPGVARFGAGWLGRPLLGVPRRVLGEYARSRGLSWIEDGSNGDYRFDRNYLRHEILPRLRDRWPGITRTLGRVAAHQADIARQLEELATSDLEDPHGDDHMEPLVTPVCERGREAPDIAARSALHGGTLSCDRLRRLPEYRQRNVLTAWFRRLGLPIPNAIHIRQILVEVVGAAPDREPLVGWKGAQVRRYRDNLYASPPPLAHDPAQVIHWSLDEPLFLSHGGLKARRVLGTGLRAAACPGDRVEVRFRRGGECCRLMARGHARSLKKLFQERGVVPWARDRNPLIFVAGELAAVAGLWVCHPFAANRDEPGWALQWTPIISR</sequence>
<dbReference type="NCBIfam" id="TIGR02433">
    <property type="entry name" value="lysidine_TilS_C"/>
    <property type="match status" value="1"/>
</dbReference>
<dbReference type="InterPro" id="IPR014729">
    <property type="entry name" value="Rossmann-like_a/b/a_fold"/>
</dbReference>
<evidence type="ECO:0000256" key="2">
    <source>
        <dbReference type="ARBA" id="ARBA00022490"/>
    </source>
</evidence>
<keyword evidence="2 8" id="KW-0963">Cytoplasm</keyword>